<evidence type="ECO:0000313" key="1">
    <source>
        <dbReference type="EMBL" id="KAI4372208.1"/>
    </source>
</evidence>
<evidence type="ECO:0000313" key="2">
    <source>
        <dbReference type="Proteomes" id="UP001057402"/>
    </source>
</evidence>
<accession>A0ACB9QZY5</accession>
<gene>
    <name evidence="1" type="ORF">MLD38_010472</name>
</gene>
<dbReference type="EMBL" id="CM042883">
    <property type="protein sequence ID" value="KAI4372208.1"/>
    <property type="molecule type" value="Genomic_DNA"/>
</dbReference>
<sequence length="165" mass="18582">MAHAYDFYNLASEYPVVDGKLSLTCHLLAVDACYKHFCQKYEKFEGKQFAVDADYFVFHLQQARTEELCSPIVQRLPEKRKLDEASKEKLAPFSNLSGDERYQSCDLEKASQQVAKPLYDAKVQPTTLIPKLVGNTYTASLYAAFASLLHNKNSSLGGQRAVLFS</sequence>
<protein>
    <submittedName>
        <fullName evidence="1">Uncharacterized protein</fullName>
    </submittedName>
</protein>
<organism evidence="1 2">
    <name type="scientific">Melastoma candidum</name>
    <dbReference type="NCBI Taxonomy" id="119954"/>
    <lineage>
        <taxon>Eukaryota</taxon>
        <taxon>Viridiplantae</taxon>
        <taxon>Streptophyta</taxon>
        <taxon>Embryophyta</taxon>
        <taxon>Tracheophyta</taxon>
        <taxon>Spermatophyta</taxon>
        <taxon>Magnoliopsida</taxon>
        <taxon>eudicotyledons</taxon>
        <taxon>Gunneridae</taxon>
        <taxon>Pentapetalae</taxon>
        <taxon>rosids</taxon>
        <taxon>malvids</taxon>
        <taxon>Myrtales</taxon>
        <taxon>Melastomataceae</taxon>
        <taxon>Melastomatoideae</taxon>
        <taxon>Melastomateae</taxon>
        <taxon>Melastoma</taxon>
    </lineage>
</organism>
<dbReference type="Proteomes" id="UP001057402">
    <property type="component" value="Chromosome 4"/>
</dbReference>
<name>A0ACB9QZY5_9MYRT</name>
<proteinExistence type="predicted"/>
<comment type="caution">
    <text evidence="1">The sequence shown here is derived from an EMBL/GenBank/DDBJ whole genome shotgun (WGS) entry which is preliminary data.</text>
</comment>
<reference evidence="2" key="1">
    <citation type="journal article" date="2023" name="Front. Plant Sci.">
        <title>Chromosomal-level genome assembly of Melastoma candidum provides insights into trichome evolution.</title>
        <authorList>
            <person name="Zhong Y."/>
            <person name="Wu W."/>
            <person name="Sun C."/>
            <person name="Zou P."/>
            <person name="Liu Y."/>
            <person name="Dai S."/>
            <person name="Zhou R."/>
        </authorList>
    </citation>
    <scope>NUCLEOTIDE SEQUENCE [LARGE SCALE GENOMIC DNA]</scope>
</reference>
<keyword evidence="2" id="KW-1185">Reference proteome</keyword>